<accession>A0A3Q3IQ36</accession>
<dbReference type="Proteomes" id="UP000261600">
    <property type="component" value="Unplaced"/>
</dbReference>
<dbReference type="AlphaFoldDB" id="A0A3Q3IQ36"/>
<protein>
    <submittedName>
        <fullName evidence="2">Uncharacterized protein</fullName>
    </submittedName>
</protein>
<name>A0A3Q3IQ36_MONAL</name>
<reference evidence="2" key="2">
    <citation type="submission" date="2025-09" db="UniProtKB">
        <authorList>
            <consortium name="Ensembl"/>
        </authorList>
    </citation>
    <scope>IDENTIFICATION</scope>
</reference>
<evidence type="ECO:0000313" key="3">
    <source>
        <dbReference type="Proteomes" id="UP000261600"/>
    </source>
</evidence>
<reference evidence="2" key="1">
    <citation type="submission" date="2025-08" db="UniProtKB">
        <authorList>
            <consortium name="Ensembl"/>
        </authorList>
    </citation>
    <scope>IDENTIFICATION</scope>
</reference>
<keyword evidence="3" id="KW-1185">Reference proteome</keyword>
<evidence type="ECO:0000313" key="2">
    <source>
        <dbReference type="Ensembl" id="ENSMALP00000005884.1"/>
    </source>
</evidence>
<sequence length="138" mass="15014">MCKKRGLNKPDSSFALTGGSKNRNYDLSGTALTDLYNSRVQHAERVERPMGSSSSSSSFSLVTLEDGSQYLVHKGRGYGDASDTVVTDARHMSSFTKHSVVSDTEGERTVSDFVHAGGEDYRLTKANCHQAAKAMMNQ</sequence>
<feature type="compositionally biased region" description="Polar residues" evidence="1">
    <location>
        <begin position="10"/>
        <end position="22"/>
    </location>
</feature>
<proteinExistence type="predicted"/>
<evidence type="ECO:0000256" key="1">
    <source>
        <dbReference type="SAM" id="MobiDB-lite"/>
    </source>
</evidence>
<organism evidence="2 3">
    <name type="scientific">Monopterus albus</name>
    <name type="common">Swamp eel</name>
    <dbReference type="NCBI Taxonomy" id="43700"/>
    <lineage>
        <taxon>Eukaryota</taxon>
        <taxon>Metazoa</taxon>
        <taxon>Chordata</taxon>
        <taxon>Craniata</taxon>
        <taxon>Vertebrata</taxon>
        <taxon>Euteleostomi</taxon>
        <taxon>Actinopterygii</taxon>
        <taxon>Neopterygii</taxon>
        <taxon>Teleostei</taxon>
        <taxon>Neoteleostei</taxon>
        <taxon>Acanthomorphata</taxon>
        <taxon>Anabantaria</taxon>
        <taxon>Synbranchiformes</taxon>
        <taxon>Synbranchidae</taxon>
        <taxon>Monopterus</taxon>
    </lineage>
</organism>
<feature type="region of interest" description="Disordered" evidence="1">
    <location>
        <begin position="1"/>
        <end position="22"/>
    </location>
</feature>
<dbReference type="Ensembl" id="ENSMALT00000006016.1">
    <property type="protein sequence ID" value="ENSMALP00000005884.1"/>
    <property type="gene ID" value="ENSMALG00000004221.1"/>
</dbReference>